<comment type="caution">
    <text evidence="1">The sequence shown here is derived from an EMBL/GenBank/DDBJ whole genome shotgun (WGS) entry which is preliminary data.</text>
</comment>
<reference evidence="1" key="1">
    <citation type="submission" date="2022-04" db="EMBL/GenBank/DDBJ databases">
        <title>Carnegiea gigantea Genome sequencing and assembly v2.</title>
        <authorList>
            <person name="Copetti D."/>
            <person name="Sanderson M.J."/>
            <person name="Burquez A."/>
            <person name="Wojciechowski M.F."/>
        </authorList>
    </citation>
    <scope>NUCLEOTIDE SEQUENCE</scope>
    <source>
        <strain evidence="1">SGP5-SGP5p</strain>
        <tissue evidence="1">Aerial part</tissue>
    </source>
</reference>
<name>A0A9Q1JMT1_9CARY</name>
<keyword evidence="2" id="KW-1185">Reference proteome</keyword>
<evidence type="ECO:0008006" key="3">
    <source>
        <dbReference type="Google" id="ProtNLM"/>
    </source>
</evidence>
<organism evidence="1 2">
    <name type="scientific">Carnegiea gigantea</name>
    <dbReference type="NCBI Taxonomy" id="171969"/>
    <lineage>
        <taxon>Eukaryota</taxon>
        <taxon>Viridiplantae</taxon>
        <taxon>Streptophyta</taxon>
        <taxon>Embryophyta</taxon>
        <taxon>Tracheophyta</taxon>
        <taxon>Spermatophyta</taxon>
        <taxon>Magnoliopsida</taxon>
        <taxon>eudicotyledons</taxon>
        <taxon>Gunneridae</taxon>
        <taxon>Pentapetalae</taxon>
        <taxon>Caryophyllales</taxon>
        <taxon>Cactineae</taxon>
        <taxon>Cactaceae</taxon>
        <taxon>Cactoideae</taxon>
        <taxon>Echinocereeae</taxon>
        <taxon>Carnegiea</taxon>
    </lineage>
</organism>
<dbReference type="EMBL" id="JAKOGI010001399">
    <property type="protein sequence ID" value="KAJ8425808.1"/>
    <property type="molecule type" value="Genomic_DNA"/>
</dbReference>
<dbReference type="Proteomes" id="UP001153076">
    <property type="component" value="Unassembled WGS sequence"/>
</dbReference>
<dbReference type="PANTHER" id="PTHR33881">
    <property type="entry name" value="NEUROGENIC LOCUS NOTCH-LIKE PROTEIN"/>
    <property type="match status" value="1"/>
</dbReference>
<evidence type="ECO:0000313" key="2">
    <source>
        <dbReference type="Proteomes" id="UP001153076"/>
    </source>
</evidence>
<protein>
    <recommendedName>
        <fullName evidence="3">EGF-like domain-containing protein</fullName>
    </recommendedName>
</protein>
<dbReference type="PANTHER" id="PTHR33881:SF7">
    <property type="entry name" value="NEUROGENIC LOCUS NOTCH-LIKE PROTEIN"/>
    <property type="match status" value="1"/>
</dbReference>
<accession>A0A9Q1JMT1</accession>
<evidence type="ECO:0000313" key="1">
    <source>
        <dbReference type="EMBL" id="KAJ8425808.1"/>
    </source>
</evidence>
<proteinExistence type="predicted"/>
<dbReference type="AlphaFoldDB" id="A0A9Q1JMT1"/>
<gene>
    <name evidence="1" type="ORF">Cgig2_008857</name>
</gene>
<dbReference type="OrthoDB" id="1914642at2759"/>
<sequence length="192" mass="20407">MNYMQVIFAKQWGVAKANARFLRIIISISRIMNANAILVGSSCFPPIPTLLISSSSPASSLTVSTLDFACSEAAPPAQSKETTANASISEPCHWANCGGGICNKTSGLAYTCECKEGYYNLFNNTAFPCFKECETSKRSIGGDCSNLGITMTNKSTAPLPNLPDKSGNQACSLQHEVLYVMIMLVTASAAVL</sequence>